<protein>
    <recommendedName>
        <fullName evidence="4">Cbb3-type cytochrome c oxidase subunit 3</fullName>
    </recommendedName>
</protein>
<keyword evidence="1" id="KW-0812">Transmembrane</keyword>
<dbReference type="AlphaFoldDB" id="A0A512N7W9"/>
<organism evidence="2 3">
    <name type="scientific">Reyranella soli</name>
    <dbReference type="NCBI Taxonomy" id="1230389"/>
    <lineage>
        <taxon>Bacteria</taxon>
        <taxon>Pseudomonadati</taxon>
        <taxon>Pseudomonadota</taxon>
        <taxon>Alphaproteobacteria</taxon>
        <taxon>Hyphomicrobiales</taxon>
        <taxon>Reyranellaceae</taxon>
        <taxon>Reyranella</taxon>
    </lineage>
</organism>
<dbReference type="InterPro" id="IPR008621">
    <property type="entry name" value="Cbb3-typ_cyt_oxidase_comp"/>
</dbReference>
<dbReference type="RefSeq" id="WP_147149174.1">
    <property type="nucleotide sequence ID" value="NZ_BKAJ01000033.1"/>
</dbReference>
<keyword evidence="1" id="KW-1133">Transmembrane helix</keyword>
<comment type="caution">
    <text evidence="2">The sequence shown here is derived from an EMBL/GenBank/DDBJ whole genome shotgun (WGS) entry which is preliminary data.</text>
</comment>
<reference evidence="2 3" key="1">
    <citation type="submission" date="2019-07" db="EMBL/GenBank/DDBJ databases">
        <title>Whole genome shotgun sequence of Reyranella soli NBRC 108950.</title>
        <authorList>
            <person name="Hosoyama A."/>
            <person name="Uohara A."/>
            <person name="Ohji S."/>
            <person name="Ichikawa N."/>
        </authorList>
    </citation>
    <scope>NUCLEOTIDE SEQUENCE [LARGE SCALE GENOMIC DNA]</scope>
    <source>
        <strain evidence="2 3">NBRC 108950</strain>
    </source>
</reference>
<feature type="transmembrane region" description="Helical" evidence="1">
    <location>
        <begin position="6"/>
        <end position="30"/>
    </location>
</feature>
<gene>
    <name evidence="2" type="ORF">RSO01_22400</name>
</gene>
<proteinExistence type="predicted"/>
<evidence type="ECO:0000313" key="2">
    <source>
        <dbReference type="EMBL" id="GEP55074.1"/>
    </source>
</evidence>
<evidence type="ECO:0008006" key="4">
    <source>
        <dbReference type="Google" id="ProtNLM"/>
    </source>
</evidence>
<dbReference type="Pfam" id="PF05545">
    <property type="entry name" value="FixQ"/>
    <property type="match status" value="1"/>
</dbReference>
<keyword evidence="3" id="KW-1185">Reference proteome</keyword>
<dbReference type="EMBL" id="BKAJ01000033">
    <property type="protein sequence ID" value="GEP55074.1"/>
    <property type="molecule type" value="Genomic_DNA"/>
</dbReference>
<accession>A0A512N7W9</accession>
<sequence>MALEALHQILASAWTIWAVLIFAGIARWAWRPANRRRFEQDANIPLNDEN</sequence>
<name>A0A512N7W9_9HYPH</name>
<keyword evidence="1" id="KW-0472">Membrane</keyword>
<dbReference type="CDD" id="cd01324">
    <property type="entry name" value="cbb3_Oxidase_CcoQ"/>
    <property type="match status" value="1"/>
</dbReference>
<evidence type="ECO:0000256" key="1">
    <source>
        <dbReference type="SAM" id="Phobius"/>
    </source>
</evidence>
<dbReference type="Proteomes" id="UP000321058">
    <property type="component" value="Unassembled WGS sequence"/>
</dbReference>
<evidence type="ECO:0000313" key="3">
    <source>
        <dbReference type="Proteomes" id="UP000321058"/>
    </source>
</evidence>